<evidence type="ECO:0000256" key="5">
    <source>
        <dbReference type="ARBA" id="ARBA00023015"/>
    </source>
</evidence>
<comment type="caution">
    <text evidence="10">The sequence shown here is derived from an EMBL/GenBank/DDBJ whole genome shotgun (WGS) entry which is preliminary data.</text>
</comment>
<evidence type="ECO:0000256" key="3">
    <source>
        <dbReference type="ARBA" id="ARBA00022782"/>
    </source>
</evidence>
<dbReference type="CDD" id="cd19715">
    <property type="entry name" value="bHLH_TS_amos_like"/>
    <property type="match status" value="1"/>
</dbReference>
<evidence type="ECO:0000256" key="8">
    <source>
        <dbReference type="SAM" id="MobiDB-lite"/>
    </source>
</evidence>
<evidence type="ECO:0000256" key="7">
    <source>
        <dbReference type="ARBA" id="ARBA00023242"/>
    </source>
</evidence>
<keyword evidence="6" id="KW-0804">Transcription</keyword>
<evidence type="ECO:0000256" key="1">
    <source>
        <dbReference type="ARBA" id="ARBA00004123"/>
    </source>
</evidence>
<keyword evidence="5" id="KW-0805">Transcription regulation</keyword>
<keyword evidence="4" id="KW-0524">Neurogenesis</keyword>
<reference evidence="10 11" key="1">
    <citation type="journal article" date="2024" name="bioRxiv">
        <title>A reference genome for Trichogramma kaykai: A tiny desert-dwelling parasitoid wasp with competing sex-ratio distorters.</title>
        <authorList>
            <person name="Culotta J."/>
            <person name="Lindsey A.R."/>
        </authorList>
    </citation>
    <scope>NUCLEOTIDE SEQUENCE [LARGE SCALE GENOMIC DNA]</scope>
    <source>
        <strain evidence="10 11">KSX58</strain>
    </source>
</reference>
<feature type="compositionally biased region" description="Low complexity" evidence="8">
    <location>
        <begin position="207"/>
        <end position="218"/>
    </location>
</feature>
<dbReference type="AlphaFoldDB" id="A0ABD2XB31"/>
<dbReference type="GO" id="GO:0007399">
    <property type="term" value="P:nervous system development"/>
    <property type="evidence" value="ECO:0007669"/>
    <property type="project" value="UniProtKB-KW"/>
</dbReference>
<sequence>MALIQAHHQRPNSSYTDHQCDATMVFANNQQQQQQQPQQQMYTSPPYTPPKYHRDFINDTTTTTTTTTALLLLDGGNATDYAQHRYDNNYSSDYAQIRIYEDQSSQDYNGVTTSAHAALMHRCYETPPQDTIGNNNNNNVEDDMILLGGCGGYGDDRQQPLGTGWDDLERGVNITTIKSSAATATAAINRSPPMTFYESSCSGPEYNCSSSANSSSNNVGCTTPPSPRKRRRSSRGNNTAGGELPPSPSVLKRRRLAANARERRRMNGLNDAFDKLRKVVPALGADHKLSKFETLQMAQTYIAALCDLLEQHHRGENT</sequence>
<feature type="region of interest" description="Disordered" evidence="8">
    <location>
        <begin position="29"/>
        <end position="48"/>
    </location>
</feature>
<dbReference type="SUPFAM" id="SSF47459">
    <property type="entry name" value="HLH, helix-loop-helix DNA-binding domain"/>
    <property type="match status" value="1"/>
</dbReference>
<comment type="subcellular location">
    <subcellularLocation>
        <location evidence="1">Nucleus</location>
    </subcellularLocation>
</comment>
<dbReference type="PANTHER" id="PTHR19290">
    <property type="entry name" value="BASIC HELIX-LOOP-HELIX PROTEIN NEUROGENIN-RELATED"/>
    <property type="match status" value="1"/>
</dbReference>
<protein>
    <recommendedName>
        <fullName evidence="9">BHLH domain-containing protein</fullName>
    </recommendedName>
</protein>
<dbReference type="GO" id="GO:0016360">
    <property type="term" value="P:sensory organ precursor cell fate determination"/>
    <property type="evidence" value="ECO:0007669"/>
    <property type="project" value="UniProtKB-ARBA"/>
</dbReference>
<keyword evidence="7" id="KW-0539">Nucleus</keyword>
<dbReference type="Proteomes" id="UP001627154">
    <property type="component" value="Unassembled WGS sequence"/>
</dbReference>
<dbReference type="Pfam" id="PF00010">
    <property type="entry name" value="HLH"/>
    <property type="match status" value="1"/>
</dbReference>
<evidence type="ECO:0000256" key="4">
    <source>
        <dbReference type="ARBA" id="ARBA00022902"/>
    </source>
</evidence>
<dbReference type="InterPro" id="IPR036638">
    <property type="entry name" value="HLH_DNA-bd_sf"/>
</dbReference>
<gene>
    <name evidence="10" type="ORF">TKK_004422</name>
</gene>
<dbReference type="FunFam" id="4.10.280.10:FF:000025">
    <property type="entry name" value="protein atonal homolog 7"/>
    <property type="match status" value="1"/>
</dbReference>
<dbReference type="SMART" id="SM00353">
    <property type="entry name" value="HLH"/>
    <property type="match status" value="1"/>
</dbReference>
<evidence type="ECO:0000259" key="9">
    <source>
        <dbReference type="PROSITE" id="PS50888"/>
    </source>
</evidence>
<dbReference type="InterPro" id="IPR011598">
    <property type="entry name" value="bHLH_dom"/>
</dbReference>
<feature type="domain" description="BHLH" evidence="9">
    <location>
        <begin position="253"/>
        <end position="305"/>
    </location>
</feature>
<name>A0ABD2XB31_9HYME</name>
<organism evidence="10 11">
    <name type="scientific">Trichogramma kaykai</name>
    <dbReference type="NCBI Taxonomy" id="54128"/>
    <lineage>
        <taxon>Eukaryota</taxon>
        <taxon>Metazoa</taxon>
        <taxon>Ecdysozoa</taxon>
        <taxon>Arthropoda</taxon>
        <taxon>Hexapoda</taxon>
        <taxon>Insecta</taxon>
        <taxon>Pterygota</taxon>
        <taxon>Neoptera</taxon>
        <taxon>Endopterygota</taxon>
        <taxon>Hymenoptera</taxon>
        <taxon>Apocrita</taxon>
        <taxon>Proctotrupomorpha</taxon>
        <taxon>Chalcidoidea</taxon>
        <taxon>Trichogrammatidae</taxon>
        <taxon>Trichogramma</taxon>
    </lineage>
</organism>
<dbReference type="Gene3D" id="4.10.280.10">
    <property type="entry name" value="Helix-loop-helix DNA-binding domain"/>
    <property type="match status" value="1"/>
</dbReference>
<keyword evidence="11" id="KW-1185">Reference proteome</keyword>
<dbReference type="GO" id="GO:0005634">
    <property type="term" value="C:nucleus"/>
    <property type="evidence" value="ECO:0007669"/>
    <property type="project" value="UniProtKB-SubCell"/>
</dbReference>
<dbReference type="EMBL" id="JBJJXI010000034">
    <property type="protein sequence ID" value="KAL3402467.1"/>
    <property type="molecule type" value="Genomic_DNA"/>
</dbReference>
<proteinExistence type="predicted"/>
<dbReference type="InterPro" id="IPR050359">
    <property type="entry name" value="bHLH_transcription_factors"/>
</dbReference>
<keyword evidence="3" id="KW-0221">Differentiation</keyword>
<accession>A0ABD2XB31</accession>
<evidence type="ECO:0000313" key="10">
    <source>
        <dbReference type="EMBL" id="KAL3402467.1"/>
    </source>
</evidence>
<evidence type="ECO:0000313" key="11">
    <source>
        <dbReference type="Proteomes" id="UP001627154"/>
    </source>
</evidence>
<evidence type="ECO:0000256" key="6">
    <source>
        <dbReference type="ARBA" id="ARBA00023163"/>
    </source>
</evidence>
<dbReference type="PANTHER" id="PTHR19290:SF162">
    <property type="entry name" value="TRANSCRIPTION FACTOR ATOH7"/>
    <property type="match status" value="1"/>
</dbReference>
<keyword evidence="2" id="KW-0217">Developmental protein</keyword>
<evidence type="ECO:0000256" key="2">
    <source>
        <dbReference type="ARBA" id="ARBA00022473"/>
    </source>
</evidence>
<dbReference type="GO" id="GO:0046982">
    <property type="term" value="F:protein heterodimerization activity"/>
    <property type="evidence" value="ECO:0007669"/>
    <property type="project" value="UniProtKB-ARBA"/>
</dbReference>
<feature type="region of interest" description="Disordered" evidence="8">
    <location>
        <begin position="207"/>
        <end position="249"/>
    </location>
</feature>
<dbReference type="PROSITE" id="PS50888">
    <property type="entry name" value="BHLH"/>
    <property type="match status" value="1"/>
</dbReference>
<feature type="compositionally biased region" description="Low complexity" evidence="8">
    <location>
        <begin position="30"/>
        <end position="40"/>
    </location>
</feature>